<dbReference type="GO" id="GO:0042720">
    <property type="term" value="C:mitochondrial inner membrane peptidase complex"/>
    <property type="evidence" value="ECO:0007669"/>
    <property type="project" value="TreeGrafter"/>
</dbReference>
<dbReference type="PANTHER" id="PTHR12383">
    <property type="entry name" value="PROTEASE FAMILY S26 MITOCHONDRIAL INNER MEMBRANE PROTEASE-RELATED"/>
    <property type="match status" value="1"/>
</dbReference>
<sequence>MRRVLARAAARRPFVRRTASQASQGARTSPVAEGTQAAVELLQFGAFALCVNNYVISSTQCVGPSMLPTISSAGDIVLALPVSSFSWSIRPQLGDVVICTSPTDPSQTVCKRVLGMPGDEVHVHPVPGLPRHAPRGVRVPEGRCWLQGDNVYDSTDSRFYGPVPLALVQSVVFFRVWPLHSVGFIPRMGSAEVARLHNVPSAALRAGPEGGHVEEEEAAEGGARPSHAAEQALSAFLAPKMAERGAAAARDELIDELAAVVERARAQACADGANPELATGALQKALADLFDSERRVA</sequence>
<dbReference type="PRINTS" id="PR00727">
    <property type="entry name" value="LEADERPTASE"/>
</dbReference>
<feature type="region of interest" description="Disordered" evidence="8">
    <location>
        <begin position="204"/>
        <end position="225"/>
    </location>
</feature>
<dbReference type="InterPro" id="IPR019757">
    <property type="entry name" value="Pept_S26A_signal_pept_1_Lys-AS"/>
</dbReference>
<evidence type="ECO:0000256" key="3">
    <source>
        <dbReference type="ARBA" id="ARBA00022801"/>
    </source>
</evidence>
<dbReference type="PANTHER" id="PTHR12383:SF16">
    <property type="entry name" value="MITOCHONDRIAL INNER MEMBRANE PROTEASE SUBUNIT 1"/>
    <property type="match status" value="1"/>
</dbReference>
<evidence type="ECO:0000313" key="11">
    <source>
        <dbReference type="Proteomes" id="UP001515480"/>
    </source>
</evidence>
<evidence type="ECO:0000256" key="7">
    <source>
        <dbReference type="PIRSR" id="PIRSR600223-1"/>
    </source>
</evidence>
<dbReference type="InterPro" id="IPR019533">
    <property type="entry name" value="Peptidase_S26"/>
</dbReference>
<comment type="subcellular location">
    <subcellularLocation>
        <location evidence="1">Mitochondrion inner membrane</location>
    </subcellularLocation>
</comment>
<keyword evidence="11" id="KW-1185">Reference proteome</keyword>
<dbReference type="GO" id="GO:0004252">
    <property type="term" value="F:serine-type endopeptidase activity"/>
    <property type="evidence" value="ECO:0007669"/>
    <property type="project" value="InterPro"/>
</dbReference>
<feature type="active site" evidence="7">
    <location>
        <position position="65"/>
    </location>
</feature>
<evidence type="ECO:0000256" key="1">
    <source>
        <dbReference type="ARBA" id="ARBA00004273"/>
    </source>
</evidence>
<dbReference type="Gene3D" id="2.10.109.10">
    <property type="entry name" value="Umud Fragment, subunit A"/>
    <property type="match status" value="1"/>
</dbReference>
<dbReference type="CDD" id="cd06530">
    <property type="entry name" value="S26_SPase_I"/>
    <property type="match status" value="1"/>
</dbReference>
<reference evidence="10 11" key="1">
    <citation type="journal article" date="2024" name="Science">
        <title>Giant polyketide synthase enzymes in the biosynthesis of giant marine polyether toxins.</title>
        <authorList>
            <person name="Fallon T.R."/>
            <person name="Shende V.V."/>
            <person name="Wierzbicki I.H."/>
            <person name="Pendleton A.L."/>
            <person name="Watervoot N.F."/>
            <person name="Auber R.P."/>
            <person name="Gonzalez D.J."/>
            <person name="Wisecaver J.H."/>
            <person name="Moore B.S."/>
        </authorList>
    </citation>
    <scope>NUCLEOTIDE SEQUENCE [LARGE SCALE GENOMIC DNA]</scope>
    <source>
        <strain evidence="10 11">12B1</strain>
    </source>
</reference>
<dbReference type="Pfam" id="PF10502">
    <property type="entry name" value="Peptidase_S26"/>
    <property type="match status" value="2"/>
</dbReference>
<proteinExistence type="inferred from homology"/>
<evidence type="ECO:0000259" key="9">
    <source>
        <dbReference type="Pfam" id="PF10502"/>
    </source>
</evidence>
<dbReference type="SUPFAM" id="SSF51306">
    <property type="entry name" value="LexA/Signal peptidase"/>
    <property type="match status" value="1"/>
</dbReference>
<dbReference type="GO" id="GO:0006627">
    <property type="term" value="P:protein processing involved in protein targeting to mitochondrion"/>
    <property type="evidence" value="ECO:0007669"/>
    <property type="project" value="TreeGrafter"/>
</dbReference>
<evidence type="ECO:0000256" key="4">
    <source>
        <dbReference type="ARBA" id="ARBA00023128"/>
    </source>
</evidence>
<evidence type="ECO:0000256" key="5">
    <source>
        <dbReference type="ARBA" id="ARBA00023136"/>
    </source>
</evidence>
<comment type="caution">
    <text evidence="10">The sequence shown here is derived from an EMBL/GenBank/DDBJ whole genome shotgun (WGS) entry which is preliminary data.</text>
</comment>
<organism evidence="10 11">
    <name type="scientific">Prymnesium parvum</name>
    <name type="common">Toxic golden alga</name>
    <dbReference type="NCBI Taxonomy" id="97485"/>
    <lineage>
        <taxon>Eukaryota</taxon>
        <taxon>Haptista</taxon>
        <taxon>Haptophyta</taxon>
        <taxon>Prymnesiophyceae</taxon>
        <taxon>Prymnesiales</taxon>
        <taxon>Prymnesiaceae</taxon>
        <taxon>Prymnesium</taxon>
    </lineage>
</organism>
<feature type="active site" evidence="7">
    <location>
        <position position="111"/>
    </location>
</feature>
<dbReference type="EMBL" id="JBGBPQ010000018">
    <property type="protein sequence ID" value="KAL1507105.1"/>
    <property type="molecule type" value="Genomic_DNA"/>
</dbReference>
<evidence type="ECO:0000313" key="10">
    <source>
        <dbReference type="EMBL" id="KAL1507105.1"/>
    </source>
</evidence>
<keyword evidence="4" id="KW-0496">Mitochondrion</keyword>
<keyword evidence="2" id="KW-0999">Mitochondrion inner membrane</keyword>
<feature type="domain" description="Peptidase S26" evidence="9">
    <location>
        <begin position="136"/>
        <end position="177"/>
    </location>
</feature>
<comment type="similarity">
    <text evidence="6">Belongs to the peptidase S26 family. IMP1 subfamily.</text>
</comment>
<dbReference type="Proteomes" id="UP001515480">
    <property type="component" value="Unassembled WGS sequence"/>
</dbReference>
<evidence type="ECO:0000256" key="8">
    <source>
        <dbReference type="SAM" id="MobiDB-lite"/>
    </source>
</evidence>
<protein>
    <recommendedName>
        <fullName evidence="9">Peptidase S26 domain-containing protein</fullName>
    </recommendedName>
</protein>
<dbReference type="PROSITE" id="PS00760">
    <property type="entry name" value="SPASE_I_2"/>
    <property type="match status" value="1"/>
</dbReference>
<feature type="domain" description="Peptidase S26" evidence="9">
    <location>
        <begin position="41"/>
        <end position="123"/>
    </location>
</feature>
<keyword evidence="5" id="KW-0472">Membrane</keyword>
<dbReference type="InterPro" id="IPR036286">
    <property type="entry name" value="LexA/Signal_pep-like_sf"/>
</dbReference>
<dbReference type="AlphaFoldDB" id="A0AB34ITM5"/>
<name>A0AB34ITM5_PRYPA</name>
<evidence type="ECO:0000256" key="6">
    <source>
        <dbReference type="ARBA" id="ARBA00038445"/>
    </source>
</evidence>
<dbReference type="InterPro" id="IPR052064">
    <property type="entry name" value="Mito_IMP1_subunit"/>
</dbReference>
<keyword evidence="3" id="KW-0378">Hydrolase</keyword>
<dbReference type="InterPro" id="IPR000223">
    <property type="entry name" value="Pept_S26A_signal_pept_1"/>
</dbReference>
<evidence type="ECO:0000256" key="2">
    <source>
        <dbReference type="ARBA" id="ARBA00022792"/>
    </source>
</evidence>
<gene>
    <name evidence="10" type="ORF">AB1Y20_007961</name>
</gene>
<accession>A0AB34ITM5</accession>
<dbReference type="GO" id="GO:0006465">
    <property type="term" value="P:signal peptide processing"/>
    <property type="evidence" value="ECO:0007669"/>
    <property type="project" value="InterPro"/>
</dbReference>